<keyword evidence="3" id="KW-1185">Reference proteome</keyword>
<feature type="transmembrane region" description="Helical" evidence="1">
    <location>
        <begin position="30"/>
        <end position="52"/>
    </location>
</feature>
<proteinExistence type="predicted"/>
<protein>
    <submittedName>
        <fullName evidence="2">CLUMA_CG016695, isoform A</fullName>
    </submittedName>
</protein>
<evidence type="ECO:0000256" key="1">
    <source>
        <dbReference type="SAM" id="Phobius"/>
    </source>
</evidence>
<dbReference type="EMBL" id="CVRI01000059">
    <property type="protein sequence ID" value="CRL03843.1"/>
    <property type="molecule type" value="Genomic_DNA"/>
</dbReference>
<keyword evidence="1" id="KW-1133">Transmembrane helix</keyword>
<evidence type="ECO:0000313" key="3">
    <source>
        <dbReference type="Proteomes" id="UP000183832"/>
    </source>
</evidence>
<gene>
    <name evidence="2" type="ORF">CLUMA_CG016695</name>
</gene>
<sequence length="85" mass="10059">MLYFHPSSFIYQQRINSFLFGFEAENLHRIPLTTSTLGYLGILLNILNICWYHKMLIEYIRIVILLLKAFVLLCVHMAQQHFVEG</sequence>
<accession>A0A1J1IUA5</accession>
<reference evidence="2 3" key="1">
    <citation type="submission" date="2015-04" db="EMBL/GenBank/DDBJ databases">
        <authorList>
            <person name="Syromyatnikov M.Y."/>
            <person name="Popov V.N."/>
        </authorList>
    </citation>
    <scope>NUCLEOTIDE SEQUENCE [LARGE SCALE GENOMIC DNA]</scope>
</reference>
<evidence type="ECO:0000313" key="2">
    <source>
        <dbReference type="EMBL" id="CRL03843.1"/>
    </source>
</evidence>
<name>A0A1J1IUA5_9DIPT</name>
<organism evidence="2 3">
    <name type="scientific">Clunio marinus</name>
    <dbReference type="NCBI Taxonomy" id="568069"/>
    <lineage>
        <taxon>Eukaryota</taxon>
        <taxon>Metazoa</taxon>
        <taxon>Ecdysozoa</taxon>
        <taxon>Arthropoda</taxon>
        <taxon>Hexapoda</taxon>
        <taxon>Insecta</taxon>
        <taxon>Pterygota</taxon>
        <taxon>Neoptera</taxon>
        <taxon>Endopterygota</taxon>
        <taxon>Diptera</taxon>
        <taxon>Nematocera</taxon>
        <taxon>Chironomoidea</taxon>
        <taxon>Chironomidae</taxon>
        <taxon>Clunio</taxon>
    </lineage>
</organism>
<feature type="transmembrane region" description="Helical" evidence="1">
    <location>
        <begin position="59"/>
        <end position="78"/>
    </location>
</feature>
<keyword evidence="1" id="KW-0472">Membrane</keyword>
<dbReference type="Proteomes" id="UP000183832">
    <property type="component" value="Unassembled WGS sequence"/>
</dbReference>
<keyword evidence="1" id="KW-0812">Transmembrane</keyword>
<dbReference type="AlphaFoldDB" id="A0A1J1IUA5"/>